<gene>
    <name evidence="3" type="ORF">FUA26_12545</name>
</gene>
<keyword evidence="1" id="KW-1133">Transmembrane helix</keyword>
<evidence type="ECO:0000313" key="4">
    <source>
        <dbReference type="Proteomes" id="UP000321790"/>
    </source>
</evidence>
<feature type="domain" description="DUF155" evidence="2">
    <location>
        <begin position="46"/>
        <end position="213"/>
    </location>
</feature>
<organism evidence="3 4">
    <name type="scientific">Seonamhaeicola algicola</name>
    <dbReference type="NCBI Taxonomy" id="1719036"/>
    <lineage>
        <taxon>Bacteria</taxon>
        <taxon>Pseudomonadati</taxon>
        <taxon>Bacteroidota</taxon>
        <taxon>Flavobacteriia</taxon>
        <taxon>Flavobacteriales</taxon>
        <taxon>Flavobacteriaceae</taxon>
    </lineage>
</organism>
<keyword evidence="4" id="KW-1185">Reference proteome</keyword>
<evidence type="ECO:0000259" key="2">
    <source>
        <dbReference type="Pfam" id="PF02582"/>
    </source>
</evidence>
<protein>
    <submittedName>
        <fullName evidence="3">RMD1 family protein</fullName>
    </submittedName>
</protein>
<feature type="transmembrane region" description="Helical" evidence="1">
    <location>
        <begin position="241"/>
        <end position="260"/>
    </location>
</feature>
<dbReference type="InterPro" id="IPR051624">
    <property type="entry name" value="RMD1/Sad1-interacting"/>
</dbReference>
<name>A0A5C7AFG8_9FLAO</name>
<dbReference type="PANTHER" id="PTHR16255:SF6">
    <property type="entry name" value="PROTEIN RETARDED ROOT GROWTH-LIKE"/>
    <property type="match status" value="1"/>
</dbReference>
<accession>A0A5C7AFG8</accession>
<keyword evidence="1" id="KW-0472">Membrane</keyword>
<dbReference type="OrthoDB" id="942290at2"/>
<dbReference type="Pfam" id="PF02582">
    <property type="entry name" value="DUF155"/>
    <property type="match status" value="1"/>
</dbReference>
<evidence type="ECO:0000313" key="3">
    <source>
        <dbReference type="EMBL" id="TXE07047.1"/>
    </source>
</evidence>
<dbReference type="EMBL" id="VOSC01000030">
    <property type="protein sequence ID" value="TXE07047.1"/>
    <property type="molecule type" value="Genomic_DNA"/>
</dbReference>
<dbReference type="AlphaFoldDB" id="A0A5C7AFG8"/>
<dbReference type="PANTHER" id="PTHR16255">
    <property type="entry name" value="REQUIRED FOR MEIOTIC NUCLEAR DIVISION PROTEIN 1 HOMOLOG"/>
    <property type="match status" value="1"/>
</dbReference>
<sequence length="262" mass="30513">METTASAIHIAEIIDIQSLKGVFNLTPLYADNDEIFFQLSEHKYLYAFKYGIICVYNFTEEETVALKQKIHPTLKGNVTKTTMAETIEVVTNANTFKLEFETITIPDSDSEKLRLIMLNLSQSVALDFYYNIAEKLLEDTRRHTNFLEEQGKLNISGKKLKRYIGKVLNIKNKISENLYIFESHELATDDEDLNKLNLELKKKFDLVDRHQIIHQQVDIVKENLDLFKDIMFHSESSRLEWIIIILIVIEVIDLIILKIMNI</sequence>
<dbReference type="InterPro" id="IPR003734">
    <property type="entry name" value="DUF155"/>
</dbReference>
<proteinExistence type="predicted"/>
<evidence type="ECO:0000256" key="1">
    <source>
        <dbReference type="SAM" id="Phobius"/>
    </source>
</evidence>
<comment type="caution">
    <text evidence="3">The sequence shown here is derived from an EMBL/GenBank/DDBJ whole genome shotgun (WGS) entry which is preliminary data.</text>
</comment>
<keyword evidence="1" id="KW-0812">Transmembrane</keyword>
<dbReference type="Proteomes" id="UP000321790">
    <property type="component" value="Unassembled WGS sequence"/>
</dbReference>
<reference evidence="4" key="1">
    <citation type="submission" date="2019-08" db="EMBL/GenBank/DDBJ databases">
        <title>Seonamhaeicola sediminis sp. nov., isolated from marine sediment.</title>
        <authorList>
            <person name="Cao W.R."/>
        </authorList>
    </citation>
    <scope>NUCLEOTIDE SEQUENCE [LARGE SCALE GENOMIC DNA]</scope>
    <source>
        <strain evidence="4">Gy8</strain>
    </source>
</reference>
<dbReference type="RefSeq" id="WP_147136655.1">
    <property type="nucleotide sequence ID" value="NZ_VOSC01000030.1"/>
</dbReference>